<gene>
    <name evidence="2" type="ORF">GEV33_001921</name>
</gene>
<evidence type="ECO:0000313" key="2">
    <source>
        <dbReference type="EMBL" id="KAH0820870.1"/>
    </source>
</evidence>
<feature type="compositionally biased region" description="Basic and acidic residues" evidence="1">
    <location>
        <begin position="221"/>
        <end position="239"/>
    </location>
</feature>
<feature type="compositionally biased region" description="Basic and acidic residues" evidence="1">
    <location>
        <begin position="188"/>
        <end position="212"/>
    </location>
</feature>
<proteinExistence type="predicted"/>
<keyword evidence="3" id="KW-1185">Reference proteome</keyword>
<protein>
    <submittedName>
        <fullName evidence="2">Uncharacterized protein</fullName>
    </submittedName>
</protein>
<reference evidence="2" key="2">
    <citation type="submission" date="2021-08" db="EMBL/GenBank/DDBJ databases">
        <authorList>
            <person name="Eriksson T."/>
        </authorList>
    </citation>
    <scope>NUCLEOTIDE SEQUENCE</scope>
    <source>
        <strain evidence="2">Stoneville</strain>
        <tissue evidence="2">Whole head</tissue>
    </source>
</reference>
<dbReference type="Proteomes" id="UP000719412">
    <property type="component" value="Unassembled WGS sequence"/>
</dbReference>
<evidence type="ECO:0000256" key="1">
    <source>
        <dbReference type="SAM" id="MobiDB-lite"/>
    </source>
</evidence>
<feature type="region of interest" description="Disordered" evidence="1">
    <location>
        <begin position="167"/>
        <end position="255"/>
    </location>
</feature>
<organism evidence="2 3">
    <name type="scientific">Tenebrio molitor</name>
    <name type="common">Yellow mealworm beetle</name>
    <dbReference type="NCBI Taxonomy" id="7067"/>
    <lineage>
        <taxon>Eukaryota</taxon>
        <taxon>Metazoa</taxon>
        <taxon>Ecdysozoa</taxon>
        <taxon>Arthropoda</taxon>
        <taxon>Hexapoda</taxon>
        <taxon>Insecta</taxon>
        <taxon>Pterygota</taxon>
        <taxon>Neoptera</taxon>
        <taxon>Endopterygota</taxon>
        <taxon>Coleoptera</taxon>
        <taxon>Polyphaga</taxon>
        <taxon>Cucujiformia</taxon>
        <taxon>Tenebrionidae</taxon>
        <taxon>Tenebrio</taxon>
    </lineage>
</organism>
<comment type="caution">
    <text evidence="2">The sequence shown here is derived from an EMBL/GenBank/DDBJ whole genome shotgun (WGS) entry which is preliminary data.</text>
</comment>
<dbReference type="AlphaFoldDB" id="A0A8J6HLC5"/>
<reference evidence="2" key="1">
    <citation type="journal article" date="2020" name="J Insects Food Feed">
        <title>The yellow mealworm (Tenebrio molitor) genome: a resource for the emerging insects as food and feed industry.</title>
        <authorList>
            <person name="Eriksson T."/>
            <person name="Andere A."/>
            <person name="Kelstrup H."/>
            <person name="Emery V."/>
            <person name="Picard C."/>
        </authorList>
    </citation>
    <scope>NUCLEOTIDE SEQUENCE</scope>
    <source>
        <strain evidence="2">Stoneville</strain>
        <tissue evidence="2">Whole head</tissue>
    </source>
</reference>
<dbReference type="EMBL" id="JABDTM020010489">
    <property type="protein sequence ID" value="KAH0820870.1"/>
    <property type="molecule type" value="Genomic_DNA"/>
</dbReference>
<accession>A0A8J6HLC5</accession>
<name>A0A8J6HLC5_TENMO</name>
<sequence length="479" mass="53902">MIELAKQRCQTLVGHSTDHFLNTSDVQQKKNPGPASAAKKPTFSEEIATLCPSLSIVKAWRIVSRKTNRPTSFIRVLTTDKWTVDHMLINGIDLYGRTFVCERCVERMECSNPDRVKWHTLEIEKELGMIAKAIKNEQEGKISFTKEEQKRILEASGTIRASVTQLGESGEARGGGGDAEEATQAGGREGKRDEAPRRHEDKGDSDGRDAGKEGATLSESSTERGARDSENRNEQTDRAKRGREKKGGATEGIESASGKLEDGFIRFKLKAKIPVKEETTVKIQGKTAEEVKAKLVRTLDIERIGGPLSQMIPTKRGEVVLVSRSEEQRKMLETVLITTEGIEIGSRRKLNPVVTLTGLETGWKEEEIVEEVFQKNDWIRNTGTMEEFKRAFKFLARKRCQKSPKENLTFAVESRLHKALIERQKIGVRLTIVFVEEMVQLPAETEVPQMRQGGSQDQRMQSREIRMRELQADRAQSLL</sequence>
<evidence type="ECO:0000313" key="3">
    <source>
        <dbReference type="Proteomes" id="UP000719412"/>
    </source>
</evidence>